<accession>A0AAV7H7M3</accession>
<protein>
    <submittedName>
        <fullName evidence="2">Uncharacterized protein</fullName>
    </submittedName>
</protein>
<sequence>MTGAEIEELTPSQTFGDASSDSGGEELESELQRAFSLEEDEDDIEILRRAELRCIPGVQWYFGDIPVVSRWCSDGVPVEFRRSSGGGRGGAIPSCTSLLLFSSWLRSLLKRNEGLFIVFLEWHSPKSVVNYEATVMVTADIIWWLIVTAYSDYS</sequence>
<gene>
    <name evidence="2" type="ORF">IEQ34_006693</name>
</gene>
<comment type="caution">
    <text evidence="2">The sequence shown here is derived from an EMBL/GenBank/DDBJ whole genome shotgun (WGS) entry which is preliminary data.</text>
</comment>
<dbReference type="Proteomes" id="UP000775213">
    <property type="component" value="Unassembled WGS sequence"/>
</dbReference>
<organism evidence="2 3">
    <name type="scientific">Dendrobium chrysotoxum</name>
    <name type="common">Orchid</name>
    <dbReference type="NCBI Taxonomy" id="161865"/>
    <lineage>
        <taxon>Eukaryota</taxon>
        <taxon>Viridiplantae</taxon>
        <taxon>Streptophyta</taxon>
        <taxon>Embryophyta</taxon>
        <taxon>Tracheophyta</taxon>
        <taxon>Spermatophyta</taxon>
        <taxon>Magnoliopsida</taxon>
        <taxon>Liliopsida</taxon>
        <taxon>Asparagales</taxon>
        <taxon>Orchidaceae</taxon>
        <taxon>Epidendroideae</taxon>
        <taxon>Malaxideae</taxon>
        <taxon>Dendrobiinae</taxon>
        <taxon>Dendrobium</taxon>
    </lineage>
</organism>
<proteinExistence type="predicted"/>
<name>A0AAV7H7M3_DENCH</name>
<feature type="region of interest" description="Disordered" evidence="1">
    <location>
        <begin position="1"/>
        <end position="24"/>
    </location>
</feature>
<evidence type="ECO:0000313" key="2">
    <source>
        <dbReference type="EMBL" id="KAH0463907.1"/>
    </source>
</evidence>
<evidence type="ECO:0000256" key="1">
    <source>
        <dbReference type="SAM" id="MobiDB-lite"/>
    </source>
</evidence>
<evidence type="ECO:0000313" key="3">
    <source>
        <dbReference type="Proteomes" id="UP000775213"/>
    </source>
</evidence>
<dbReference type="AlphaFoldDB" id="A0AAV7H7M3"/>
<dbReference type="EMBL" id="JAGFBR010000007">
    <property type="protein sequence ID" value="KAH0463907.1"/>
    <property type="molecule type" value="Genomic_DNA"/>
</dbReference>
<keyword evidence="3" id="KW-1185">Reference proteome</keyword>
<reference evidence="2 3" key="1">
    <citation type="journal article" date="2021" name="Hortic Res">
        <title>Chromosome-scale assembly of the Dendrobium chrysotoxum genome enhances the understanding of orchid evolution.</title>
        <authorList>
            <person name="Zhang Y."/>
            <person name="Zhang G.Q."/>
            <person name="Zhang D."/>
            <person name="Liu X.D."/>
            <person name="Xu X.Y."/>
            <person name="Sun W.H."/>
            <person name="Yu X."/>
            <person name="Zhu X."/>
            <person name="Wang Z.W."/>
            <person name="Zhao X."/>
            <person name="Zhong W.Y."/>
            <person name="Chen H."/>
            <person name="Yin W.L."/>
            <person name="Huang T."/>
            <person name="Niu S.C."/>
            <person name="Liu Z.J."/>
        </authorList>
    </citation>
    <scope>NUCLEOTIDE SEQUENCE [LARGE SCALE GENOMIC DNA]</scope>
    <source>
        <strain evidence="2">Lindl</strain>
    </source>
</reference>